<evidence type="ECO:0000256" key="1">
    <source>
        <dbReference type="SAM" id="MobiDB-lite"/>
    </source>
</evidence>
<evidence type="ECO:0000313" key="2">
    <source>
        <dbReference type="EMBL" id="CAK1549060.1"/>
    </source>
</evidence>
<gene>
    <name evidence="2" type="ORF">LNINA_LOCUS8397</name>
</gene>
<organism evidence="2 3">
    <name type="scientific">Leptosia nina</name>
    <dbReference type="NCBI Taxonomy" id="320188"/>
    <lineage>
        <taxon>Eukaryota</taxon>
        <taxon>Metazoa</taxon>
        <taxon>Ecdysozoa</taxon>
        <taxon>Arthropoda</taxon>
        <taxon>Hexapoda</taxon>
        <taxon>Insecta</taxon>
        <taxon>Pterygota</taxon>
        <taxon>Neoptera</taxon>
        <taxon>Endopterygota</taxon>
        <taxon>Lepidoptera</taxon>
        <taxon>Glossata</taxon>
        <taxon>Ditrysia</taxon>
        <taxon>Papilionoidea</taxon>
        <taxon>Pieridae</taxon>
        <taxon>Pierinae</taxon>
        <taxon>Leptosia</taxon>
    </lineage>
</organism>
<protein>
    <submittedName>
        <fullName evidence="2">Uncharacterized protein</fullName>
    </submittedName>
</protein>
<feature type="region of interest" description="Disordered" evidence="1">
    <location>
        <begin position="1343"/>
        <end position="1412"/>
    </location>
</feature>
<feature type="compositionally biased region" description="Basic and acidic residues" evidence="1">
    <location>
        <begin position="1472"/>
        <end position="1488"/>
    </location>
</feature>
<feature type="compositionally biased region" description="Polar residues" evidence="1">
    <location>
        <begin position="292"/>
        <end position="301"/>
    </location>
</feature>
<proteinExistence type="predicted"/>
<sequence>MERGEGMVAVVRGLKDSGLAVTLLDGTRQYTLQPNSCATPHMSYTTAAQCNDAVRSESGVQATDGRYASTYKTMHCHVKPTSPQTEVTEFPPQRAELRPGQGNFEIGGSGSGERYQAKKSNNYRGGLSWPDQGSVFASRPSLQPDSFASSLRKYPSMSPERSSEVMERLISFAHNKSSIKVKSPSPTRTMESESFNPNICLESLRNASPTRIHKTNDLDINLQSHRRVEESPTRDRTRRIGECDDSWNRGIYARSHDVRYLKEVTKVVKDGLRGTILNVNHPERHTGRHENSSPVRRTQPQKSCNSVNMEIQAAVQMVSREVVTLPRVVPLQKDVAVPLTPTPSRLMPETRGAVSLNPSHVLQQPFSKSYETKSDIRGRMIRSDDQCFQNHINRRSISDEELRLRRNKREFLRTLKKAQIELSKAKCRPGIRNNLKTGSKRQVLKERDCLRNSISTKYPNIYYTEIASKKIDEDDLADLLEDWLSIIPLKPTDYFGRPIEKEYLFYDLFERLKFTAYNLPDHNRREKLKADIIELLNEFPVDCKGNKQLYFGRLADILIDKIKSLSKSGWGKRRTDQNSLNSFCDFAMNRYIPPTESELRRFITNEIDSFVNKIGPTLGRYTKLGLADELLDIMIVYMENVHSNDDQTLKQDVIQILYEHGFADHEACRFANIFLKHLKEVFLNELDIAKVKSETLIVLPSLQSTQTSTRPFVQGSTHDVNSKIEDYTKQLREQINEWLTSIQNLLPRIHERGFREVVVNDLAGDIIDRFKYLEINPTSKGSDESELEHLKYQIFKWINKLSDEDTLEPSEHASDLMQRIQSIPVPILSRPHTRASRVNYESCPTDSCRMQSIEPYRNNVTVKTASIFEQSCSPSCSQRGKKIEEISPTAEKINNEYEEFVKAWVKKIPISSSTPDEEALAEKARLGIKNGIWKAITKFKCDPSIIGNRFFLEDLLEDEIDELLNCLPQTPELQSTKNSLKLELINKTTEIIERVKAETAKNYRQKLQQNISGCLEKEGLIAILDDSEKAREELEIIRIVELFILQTNSKEYDVVKSEVYKKRLQQQAKKLIDNIKKTHQGETNFNYAKIVTDLVNSLQQVPLPGNDTIKDEVDNVLLEFEIENWFKDLPICRDYNDPVDLLQWKKKTNNLAQQIGDLKKNVTSNDVFEKSIKNLVSNFIDSTPMKVDEMINKNFMIEELLNRIKNIDQSKHVAFNELEGYEDFCKDVPPSSSFNKFLQFKPGDKSEPVNYDAFVERQPPSSSFKSDKENSFFMADMPSSSRMDSVSYKDFSAAKPKSSSFTETPNERIHNLQNSRSQLPHINIQPGTPECCKIRQPNSLPPCCKKQNTQRSEYLDGPSSKAQNDFPEAGRTQKPSLTRSQGIVFKDSDQISQNAPRPNNAQRISQVSNTGTCSAECQTVKRSVLPDNEIGDIVVSDDGEHRNIGTNTPKWRKRPNIDVERKYVDADDSEEDGLRSKDMPKEVTDTKNDNAMNINPNSSAAINKKSIHNYNILQNNNSNLPLESTQRAKERKNKILNWIHDIFHDKPKRKLWNKRLMKLVEKLNTPEGEQTFRKRIYTILEYIDFENKLEDKDKFYAVNYVTDIIKQLFFNDKTLNLNIYRLRTSNAKLKTESLISITKDWLYSLPLKDMDCFDRKVDKSSLINIATKNLLQGISDINKIRLHNFKDNILNAISDIPIDVNFRNKTTFLNKEVNKLIALLLHSDSTRHHLLYTISESRKKVPQEGTKVYEDHIINENVTSAILKEITQIFERSCLSLGKVQTEFIKLKIFNRILTTFKCVAIRKINLKDDIFSTLSDDGNLSDWEARKYTHIIMDRLNVLFNKLTDTPCWIKLIFKACNSDTGLVRSKEMDRKNFHYDDSQFQHQLTNIVKDWMWGFKHQIPRLNDDGFIDNAAKDLSHSVTARQRFLQIYPRKVTPQAESEFLKYLVFIWIKKVFGFEKYEPLKYSNVLLNKIILLSSKKISNIVEGEKDHEKTVEPFSKCSASSIVELKKSVMGFSSTLRPPNGPYANTLVNFANTSFKTIFTPTNEEERKIKAESSQAEQERLIKVDSTCDHVDYYNACLSTTMDDNHVHEFMPIQFIYNHYNVIFYKHARELLVDSFLYDEKLIDKLVYSIVNKIWKIYYLLISDPETYSNDFKMLFENKLMETMKYDTFKLDLKEDWKKTLTLHVNKMFKYTCKEQSICMLRITFKEVIYKDLGITGKEKQDFLIMKVLDNLILHYNFMNKEPFKAYIYKQQFVESLNQIINNINHLSKVQNVDKIQRKIFSIPERIGFHSKNISPEAQVILLRNQFEAWFKTLPLKCNTECENELSRYQTMTILAKNIYVISKMFNNKNSIEREIEKEVINFLQAEVHNGSEINTYSVVKNLLNKMKQEGSSKFCKKAGSKYFSMKAQGEASSDSILSRKSESRVRFADCYSQCSNSTMNTKVKPIKKTSILKKCTKFKDSDFKEHKRKKHCHCGKGHVRCKNECSTCAAIIGNKITRYQENITLDSNNNVVTIIKDVPVGVQAYLPLSEETNTEHLFLPCNSKSLEFKNTLDAKSKSPMDDQKNALEFKNTCTDLTRIKYKPMMIKDT</sequence>
<comment type="caution">
    <text evidence="2">The sequence shown here is derived from an EMBL/GenBank/DDBJ whole genome shotgun (WGS) entry which is preliminary data.</text>
</comment>
<dbReference type="Proteomes" id="UP001497472">
    <property type="component" value="Unassembled WGS sequence"/>
</dbReference>
<feature type="region of interest" description="Disordered" evidence="1">
    <location>
        <begin position="1464"/>
        <end position="1497"/>
    </location>
</feature>
<reference evidence="2 3" key="1">
    <citation type="submission" date="2023-11" db="EMBL/GenBank/DDBJ databases">
        <authorList>
            <person name="Okamura Y."/>
        </authorList>
    </citation>
    <scope>NUCLEOTIDE SEQUENCE [LARGE SCALE GENOMIC DNA]</scope>
</reference>
<feature type="compositionally biased region" description="Polar residues" evidence="1">
    <location>
        <begin position="1390"/>
        <end position="1412"/>
    </location>
</feature>
<dbReference type="EMBL" id="CAVLEF010000011">
    <property type="protein sequence ID" value="CAK1549060.1"/>
    <property type="molecule type" value="Genomic_DNA"/>
</dbReference>
<name>A0AAV1JJD7_9NEOP</name>
<accession>A0AAV1JJD7</accession>
<feature type="region of interest" description="Disordered" evidence="1">
    <location>
        <begin position="281"/>
        <end position="301"/>
    </location>
</feature>
<feature type="compositionally biased region" description="Basic and acidic residues" evidence="1">
    <location>
        <begin position="281"/>
        <end position="291"/>
    </location>
</feature>
<evidence type="ECO:0000313" key="3">
    <source>
        <dbReference type="Proteomes" id="UP001497472"/>
    </source>
</evidence>
<keyword evidence="3" id="KW-1185">Reference proteome</keyword>
<feature type="region of interest" description="Disordered" evidence="1">
    <location>
        <begin position="95"/>
        <end position="115"/>
    </location>
</feature>